<dbReference type="EMBL" id="ML978075">
    <property type="protein sequence ID" value="KAF2010702.1"/>
    <property type="molecule type" value="Genomic_DNA"/>
</dbReference>
<dbReference type="AlphaFoldDB" id="A0A6A5XCI3"/>
<accession>A0A6A5XCI3</accession>
<name>A0A6A5XCI3_9PLEO</name>
<keyword evidence="2" id="KW-1185">Reference proteome</keyword>
<dbReference type="RefSeq" id="XP_033379041.1">
    <property type="nucleotide sequence ID" value="XM_033532367.1"/>
</dbReference>
<sequence length="229" mass="27189">MTNDATYMMFRKDVQGYRDSDDLLSYRFFPAPRKIQFSEEDFNRLQKILPKAHMKALHSFAITGNFTFDCFSWMFEDPDLVHILDEEYRMYDYHVRRINGRSNLGWGRIMNHSLFQGLIRGDLEYYLFYLMIRRQPTLISYPYYTKSANAQNPQGKFRHIDLNIKRAVHHGHGIEMVQGSVSWDDEDDGNCTEIIPGFHTVPRLLIQAREGAQCCHGLFVWQTMERIWK</sequence>
<reference evidence="1" key="1">
    <citation type="journal article" date="2020" name="Stud. Mycol.">
        <title>101 Dothideomycetes genomes: a test case for predicting lifestyles and emergence of pathogens.</title>
        <authorList>
            <person name="Haridas S."/>
            <person name="Albert R."/>
            <person name="Binder M."/>
            <person name="Bloem J."/>
            <person name="Labutti K."/>
            <person name="Salamov A."/>
            <person name="Andreopoulos B."/>
            <person name="Baker S."/>
            <person name="Barry K."/>
            <person name="Bills G."/>
            <person name="Bluhm B."/>
            <person name="Cannon C."/>
            <person name="Castanera R."/>
            <person name="Culley D."/>
            <person name="Daum C."/>
            <person name="Ezra D."/>
            <person name="Gonzalez J."/>
            <person name="Henrissat B."/>
            <person name="Kuo A."/>
            <person name="Liang C."/>
            <person name="Lipzen A."/>
            <person name="Lutzoni F."/>
            <person name="Magnuson J."/>
            <person name="Mondo S."/>
            <person name="Nolan M."/>
            <person name="Ohm R."/>
            <person name="Pangilinan J."/>
            <person name="Park H.-J."/>
            <person name="Ramirez L."/>
            <person name="Alfaro M."/>
            <person name="Sun H."/>
            <person name="Tritt A."/>
            <person name="Yoshinaga Y."/>
            <person name="Zwiers L.-H."/>
            <person name="Turgeon B."/>
            <person name="Goodwin S."/>
            <person name="Spatafora J."/>
            <person name="Crous P."/>
            <person name="Grigoriev I."/>
        </authorList>
    </citation>
    <scope>NUCLEOTIDE SEQUENCE</scope>
    <source>
        <strain evidence="1">CBS 175.79</strain>
    </source>
</reference>
<evidence type="ECO:0000313" key="2">
    <source>
        <dbReference type="Proteomes" id="UP000799778"/>
    </source>
</evidence>
<proteinExistence type="predicted"/>
<gene>
    <name evidence="1" type="ORF">BU24DRAFT_466481</name>
</gene>
<dbReference type="GeneID" id="54289764"/>
<dbReference type="Proteomes" id="UP000799778">
    <property type="component" value="Unassembled WGS sequence"/>
</dbReference>
<evidence type="ECO:0000313" key="1">
    <source>
        <dbReference type="EMBL" id="KAF2010702.1"/>
    </source>
</evidence>
<dbReference type="OrthoDB" id="3787669at2759"/>
<organism evidence="1 2">
    <name type="scientific">Aaosphaeria arxii CBS 175.79</name>
    <dbReference type="NCBI Taxonomy" id="1450172"/>
    <lineage>
        <taxon>Eukaryota</taxon>
        <taxon>Fungi</taxon>
        <taxon>Dikarya</taxon>
        <taxon>Ascomycota</taxon>
        <taxon>Pezizomycotina</taxon>
        <taxon>Dothideomycetes</taxon>
        <taxon>Pleosporomycetidae</taxon>
        <taxon>Pleosporales</taxon>
        <taxon>Pleosporales incertae sedis</taxon>
        <taxon>Aaosphaeria</taxon>
    </lineage>
</organism>
<protein>
    <submittedName>
        <fullName evidence="1">Uncharacterized protein</fullName>
    </submittedName>
</protein>